<evidence type="ECO:0000256" key="1">
    <source>
        <dbReference type="ARBA" id="ARBA00007521"/>
    </source>
</evidence>
<dbReference type="SUPFAM" id="SSF50118">
    <property type="entry name" value="Cell growth inhibitor/plasmid maintenance toxic component"/>
    <property type="match status" value="1"/>
</dbReference>
<gene>
    <name evidence="3" type="ORF">C5L30_001361</name>
</gene>
<dbReference type="Pfam" id="PF02452">
    <property type="entry name" value="PemK_toxin"/>
    <property type="match status" value="1"/>
</dbReference>
<organism evidence="3 4">
    <name type="scientific">Companilactobacillus farciminis</name>
    <dbReference type="NCBI Taxonomy" id="1612"/>
    <lineage>
        <taxon>Bacteria</taxon>
        <taxon>Bacillati</taxon>
        <taxon>Bacillota</taxon>
        <taxon>Bacilli</taxon>
        <taxon>Lactobacillales</taxon>
        <taxon>Lactobacillaceae</taxon>
        <taxon>Companilactobacillus</taxon>
    </lineage>
</organism>
<dbReference type="RefSeq" id="WP_010020792.1">
    <property type="nucleotide sequence ID" value="NZ_CAJJMR010000026.1"/>
</dbReference>
<comment type="similarity">
    <text evidence="1">Belongs to the PemK/MazF family.</text>
</comment>
<protein>
    <recommendedName>
        <fullName evidence="5">MazF family transcriptional regulator</fullName>
    </recommendedName>
</protein>
<keyword evidence="2" id="KW-1277">Toxin-antitoxin system</keyword>
<evidence type="ECO:0000313" key="3">
    <source>
        <dbReference type="EMBL" id="TDG73869.1"/>
    </source>
</evidence>
<dbReference type="GO" id="GO:0003677">
    <property type="term" value="F:DNA binding"/>
    <property type="evidence" value="ECO:0007669"/>
    <property type="project" value="InterPro"/>
</dbReference>
<sequence length="126" mass="14269">MQMPKQMDVIVIDAESHSGKEYGEHNPTIGNTRRHMVVMSDSGYNEATGMVLAMPITTSPKYKNKPEYYPILIMGGEETGVKGYVVGWQLQNFDYRTRNGKVVNKITAKQYKELLSYVEDMLGIES</sequence>
<dbReference type="Proteomes" id="UP000295257">
    <property type="component" value="Unassembled WGS sequence"/>
</dbReference>
<evidence type="ECO:0000256" key="2">
    <source>
        <dbReference type="ARBA" id="ARBA00022649"/>
    </source>
</evidence>
<evidence type="ECO:0008006" key="5">
    <source>
        <dbReference type="Google" id="ProtNLM"/>
    </source>
</evidence>
<dbReference type="OrthoDB" id="9808744at2"/>
<reference evidence="3 4" key="1">
    <citation type="journal article" date="2019" name="Appl. Microbiol. Biotechnol.">
        <title>Uncovering carbohydrate metabolism through a genotype-phenotype association study of 56 lactic acid bacteria genomes.</title>
        <authorList>
            <person name="Buron-Moles G."/>
            <person name="Chailyan A."/>
            <person name="Dolejs I."/>
            <person name="Forster J."/>
            <person name="Miks M.H."/>
        </authorList>
    </citation>
    <scope>NUCLEOTIDE SEQUENCE [LARGE SCALE GENOMIC DNA]</scope>
    <source>
        <strain evidence="3 4">ATCC 29644</strain>
    </source>
</reference>
<comment type="caution">
    <text evidence="3">The sequence shown here is derived from an EMBL/GenBank/DDBJ whole genome shotgun (WGS) entry which is preliminary data.</text>
</comment>
<name>A0A4R5NH65_9LACO</name>
<keyword evidence="4" id="KW-1185">Reference proteome</keyword>
<dbReference type="AlphaFoldDB" id="A0A4R5NH65"/>
<dbReference type="InterPro" id="IPR003477">
    <property type="entry name" value="PemK-like"/>
</dbReference>
<dbReference type="Gene3D" id="2.30.30.110">
    <property type="match status" value="1"/>
</dbReference>
<proteinExistence type="inferred from homology"/>
<dbReference type="InterPro" id="IPR011067">
    <property type="entry name" value="Plasmid_toxin/cell-grow_inhib"/>
</dbReference>
<evidence type="ECO:0000313" key="4">
    <source>
        <dbReference type="Proteomes" id="UP000295257"/>
    </source>
</evidence>
<dbReference type="EMBL" id="PUFN01000007">
    <property type="protein sequence ID" value="TDG73869.1"/>
    <property type="molecule type" value="Genomic_DNA"/>
</dbReference>
<accession>A0A4R5NH65</accession>